<evidence type="ECO:0000256" key="2">
    <source>
        <dbReference type="ARBA" id="ARBA00022670"/>
    </source>
</evidence>
<keyword evidence="2 10" id="KW-0645">Protease</keyword>
<dbReference type="EMBL" id="CAMXCT030003429">
    <property type="protein sequence ID" value="CAL4791711.1"/>
    <property type="molecule type" value="Genomic_DNA"/>
</dbReference>
<organism evidence="9">
    <name type="scientific">Cladocopium goreaui</name>
    <dbReference type="NCBI Taxonomy" id="2562237"/>
    <lineage>
        <taxon>Eukaryota</taxon>
        <taxon>Sar</taxon>
        <taxon>Alveolata</taxon>
        <taxon>Dinophyceae</taxon>
        <taxon>Suessiales</taxon>
        <taxon>Symbiodiniaceae</taxon>
        <taxon>Cladocopium</taxon>
    </lineage>
</organism>
<dbReference type="InterPro" id="IPR007863">
    <property type="entry name" value="Peptidase_M16_C"/>
</dbReference>
<keyword evidence="3" id="KW-0479">Metal-binding</keyword>
<evidence type="ECO:0000256" key="3">
    <source>
        <dbReference type="ARBA" id="ARBA00022723"/>
    </source>
</evidence>
<dbReference type="InterPro" id="IPR011249">
    <property type="entry name" value="Metalloenz_LuxS/M16"/>
</dbReference>
<reference evidence="9" key="1">
    <citation type="submission" date="2022-10" db="EMBL/GenBank/DDBJ databases">
        <authorList>
            <person name="Chen Y."/>
            <person name="Dougan E. K."/>
            <person name="Chan C."/>
            <person name="Rhodes N."/>
            <person name="Thang M."/>
        </authorList>
    </citation>
    <scope>NUCLEOTIDE SEQUENCE</scope>
</reference>
<dbReference type="InterPro" id="IPR011765">
    <property type="entry name" value="Pept_M16_N"/>
</dbReference>
<accession>A0A9P1D604</accession>
<dbReference type="PANTHER" id="PTHR43690:SF18">
    <property type="entry name" value="INSULIN-DEGRADING ENZYME-RELATED"/>
    <property type="match status" value="1"/>
</dbReference>
<name>A0A9P1D604_9DINO</name>
<evidence type="ECO:0000313" key="9">
    <source>
        <dbReference type="EMBL" id="CAI4004399.1"/>
    </source>
</evidence>
<dbReference type="Gene3D" id="3.30.830.10">
    <property type="entry name" value="Metalloenzyme, LuxS/M16 peptidase-like"/>
    <property type="match status" value="3"/>
</dbReference>
<dbReference type="PANTHER" id="PTHR43690">
    <property type="entry name" value="NARDILYSIN"/>
    <property type="match status" value="1"/>
</dbReference>
<dbReference type="OrthoDB" id="952271at2759"/>
<evidence type="ECO:0000256" key="5">
    <source>
        <dbReference type="ARBA" id="ARBA00022833"/>
    </source>
</evidence>
<dbReference type="InterPro" id="IPR050626">
    <property type="entry name" value="Peptidase_M16"/>
</dbReference>
<keyword evidence="4" id="KW-0378">Hydrolase</keyword>
<keyword evidence="6" id="KW-0482">Metalloprotease</keyword>
<dbReference type="Pfam" id="PF00675">
    <property type="entry name" value="Peptidase_M16"/>
    <property type="match status" value="2"/>
</dbReference>
<dbReference type="EMBL" id="CAMXCT010003429">
    <property type="protein sequence ID" value="CAI4004399.1"/>
    <property type="molecule type" value="Genomic_DNA"/>
</dbReference>
<protein>
    <submittedName>
        <fullName evidence="10">Insulin-degrading enzyme-like 1, peroxisomal (Insulysin-like 1) (Peroxisomal M16 protease) (Zinc-metallopeptidase)</fullName>
    </submittedName>
</protein>
<evidence type="ECO:0000256" key="6">
    <source>
        <dbReference type="ARBA" id="ARBA00023049"/>
    </source>
</evidence>
<evidence type="ECO:0000259" key="8">
    <source>
        <dbReference type="Pfam" id="PF05193"/>
    </source>
</evidence>
<dbReference type="GO" id="GO:0008237">
    <property type="term" value="F:metallopeptidase activity"/>
    <property type="evidence" value="ECO:0007669"/>
    <property type="project" value="UniProtKB-KW"/>
</dbReference>
<dbReference type="Proteomes" id="UP001152797">
    <property type="component" value="Unassembled WGS sequence"/>
</dbReference>
<dbReference type="GO" id="GO:0006508">
    <property type="term" value="P:proteolysis"/>
    <property type="evidence" value="ECO:0007669"/>
    <property type="project" value="UniProtKB-KW"/>
</dbReference>
<dbReference type="SUPFAM" id="SSF63411">
    <property type="entry name" value="LuxS/MPP-like metallohydrolase"/>
    <property type="match status" value="2"/>
</dbReference>
<proteinExistence type="inferred from homology"/>
<dbReference type="EMBL" id="CAMXCT020003429">
    <property type="protein sequence ID" value="CAL1157774.1"/>
    <property type="molecule type" value="Genomic_DNA"/>
</dbReference>
<comment type="similarity">
    <text evidence="1">Belongs to the peptidase M16 family.</text>
</comment>
<sequence>MSIGIGALVALRAVPYLQVELGHVGPAFGERSRLLRFARSAWQATAVEQAVQATLVADKEAVVRRPPSDPRTYRVLQLENGLQVLLASDPTASTAAAALTARGRDACPMRHFPGVVTLQRWDPLERLGLAHFHEHMLFLGTEKYPKEDEYSLAAENPLILQTPPPVAPGLLVDLAQVGSPFLEGALDRFAEFFISPTFDPSGIEREMKAVDSESTNYSTEDGWRLLQVLKATAAEEHPFFRFDVGNLDTLGAEDLPGTREQLVAGGPQSTQLEDWNKNHYQAGAMKLAVVGQQPLEELEKMALSRFSRVRVGKGQAGCKKLAKRPSSLPGASPAFRRSRAIPLCRGQRIKWAGCSVELHRPAWVAWVPVTGSRADRPHAGRIVKSVPLKEARSISAYWPLPPVQKHLFAKPELYIAHMLGHEGKGSLHVRMFSISLRPSTPALLQGFSWVDQLSAGTAQSFTDEQLFAVNITLTPEGDLHREEVLALLFESVGHSGLWLHHGEPW</sequence>
<evidence type="ECO:0000313" key="11">
    <source>
        <dbReference type="Proteomes" id="UP001152797"/>
    </source>
</evidence>
<dbReference type="GO" id="GO:0046872">
    <property type="term" value="F:metal ion binding"/>
    <property type="evidence" value="ECO:0007669"/>
    <property type="project" value="UniProtKB-KW"/>
</dbReference>
<reference evidence="10 11" key="2">
    <citation type="submission" date="2024-05" db="EMBL/GenBank/DDBJ databases">
        <authorList>
            <person name="Chen Y."/>
            <person name="Shah S."/>
            <person name="Dougan E. K."/>
            <person name="Thang M."/>
            <person name="Chan C."/>
        </authorList>
    </citation>
    <scope>NUCLEOTIDE SEQUENCE [LARGE SCALE GENOMIC DNA]</scope>
</reference>
<feature type="domain" description="Peptidase M16 C-terminal" evidence="8">
    <location>
        <begin position="270"/>
        <end position="492"/>
    </location>
</feature>
<feature type="domain" description="Peptidase M16 N-terminal" evidence="7">
    <location>
        <begin position="179"/>
        <end position="237"/>
    </location>
</feature>
<keyword evidence="5" id="KW-0862">Zinc</keyword>
<evidence type="ECO:0000256" key="4">
    <source>
        <dbReference type="ARBA" id="ARBA00022801"/>
    </source>
</evidence>
<comment type="caution">
    <text evidence="9">The sequence shown here is derived from an EMBL/GenBank/DDBJ whole genome shotgun (WGS) entry which is preliminary data.</text>
</comment>
<keyword evidence="11" id="KW-1185">Reference proteome</keyword>
<dbReference type="Pfam" id="PF05193">
    <property type="entry name" value="Peptidase_M16_C"/>
    <property type="match status" value="1"/>
</dbReference>
<dbReference type="AlphaFoldDB" id="A0A9P1D604"/>
<evidence type="ECO:0000259" key="7">
    <source>
        <dbReference type="Pfam" id="PF00675"/>
    </source>
</evidence>
<evidence type="ECO:0000313" key="10">
    <source>
        <dbReference type="EMBL" id="CAL4791711.1"/>
    </source>
</evidence>
<gene>
    <name evidence="9" type="ORF">C1SCF055_LOCUS30187</name>
</gene>
<feature type="domain" description="Peptidase M16 N-terminal" evidence="7">
    <location>
        <begin position="122"/>
        <end position="155"/>
    </location>
</feature>
<evidence type="ECO:0000256" key="1">
    <source>
        <dbReference type="ARBA" id="ARBA00007261"/>
    </source>
</evidence>